<evidence type="ECO:0000313" key="5">
    <source>
        <dbReference type="Proteomes" id="UP000045545"/>
    </source>
</evidence>
<evidence type="ECO:0000256" key="1">
    <source>
        <dbReference type="ARBA" id="ARBA00010759"/>
    </source>
</evidence>
<name>A0A0E3W3E9_9FIRM</name>
<organism evidence="4 5">
    <name type="scientific">Syntrophomonas zehnderi OL-4</name>
    <dbReference type="NCBI Taxonomy" id="690567"/>
    <lineage>
        <taxon>Bacteria</taxon>
        <taxon>Bacillati</taxon>
        <taxon>Bacillota</taxon>
        <taxon>Clostridia</taxon>
        <taxon>Eubacteriales</taxon>
        <taxon>Syntrophomonadaceae</taxon>
        <taxon>Syntrophomonas</taxon>
    </lineage>
</organism>
<dbReference type="Gene3D" id="3.90.45.10">
    <property type="entry name" value="Peptide deformylase"/>
    <property type="match status" value="1"/>
</dbReference>
<feature type="active site" evidence="3">
    <location>
        <position position="131"/>
    </location>
</feature>
<keyword evidence="2 3" id="KW-0408">Iron</keyword>
<dbReference type="HAMAP" id="MF_00163">
    <property type="entry name" value="Pep_deformylase"/>
    <property type="match status" value="1"/>
</dbReference>
<dbReference type="AlphaFoldDB" id="A0A0E3W3E9"/>
<keyword evidence="3" id="KW-0378">Hydrolase</keyword>
<accession>A0A0E3W3E9</accession>
<dbReference type="InterPro" id="IPR036821">
    <property type="entry name" value="Peptide_deformylase_sf"/>
</dbReference>
<feature type="binding site" evidence="3">
    <location>
        <position position="134"/>
    </location>
    <ligand>
        <name>Fe cation</name>
        <dbReference type="ChEBI" id="CHEBI:24875"/>
    </ligand>
</feature>
<comment type="similarity">
    <text evidence="1 3">Belongs to the polypeptide deformylase family.</text>
</comment>
<dbReference type="PIRSF" id="PIRSF004749">
    <property type="entry name" value="Pep_def"/>
    <property type="match status" value="1"/>
</dbReference>
<keyword evidence="3" id="KW-0479">Metal-binding</keyword>
<keyword evidence="5" id="KW-1185">Reference proteome</keyword>
<dbReference type="GO" id="GO:0006412">
    <property type="term" value="P:translation"/>
    <property type="evidence" value="ECO:0007669"/>
    <property type="project" value="UniProtKB-UniRule"/>
</dbReference>
<evidence type="ECO:0000256" key="3">
    <source>
        <dbReference type="HAMAP-Rule" id="MF_00163"/>
    </source>
</evidence>
<dbReference type="PANTHER" id="PTHR10458:SF22">
    <property type="entry name" value="PEPTIDE DEFORMYLASE"/>
    <property type="match status" value="1"/>
</dbReference>
<comment type="catalytic activity">
    <reaction evidence="3">
        <text>N-terminal N-formyl-L-methionyl-[peptide] + H2O = N-terminal L-methionyl-[peptide] + formate</text>
        <dbReference type="Rhea" id="RHEA:24420"/>
        <dbReference type="Rhea" id="RHEA-COMP:10639"/>
        <dbReference type="Rhea" id="RHEA-COMP:10640"/>
        <dbReference type="ChEBI" id="CHEBI:15377"/>
        <dbReference type="ChEBI" id="CHEBI:15740"/>
        <dbReference type="ChEBI" id="CHEBI:49298"/>
        <dbReference type="ChEBI" id="CHEBI:64731"/>
        <dbReference type="EC" id="3.5.1.88"/>
    </reaction>
</comment>
<dbReference type="NCBIfam" id="TIGR00079">
    <property type="entry name" value="pept_deformyl"/>
    <property type="match status" value="1"/>
</dbReference>
<dbReference type="GO" id="GO:0046872">
    <property type="term" value="F:metal ion binding"/>
    <property type="evidence" value="ECO:0007669"/>
    <property type="project" value="UniProtKB-KW"/>
</dbReference>
<proteinExistence type="inferred from homology"/>
<sequence length="152" mass="16821">MAVYQVVTIPDPVLRQKAQAVDKITPGVLRVLDNMRDTMYAADGIGLAAPQIGISKRIIVVDPGDQLYEIVNPEIVIREGEQTAQEGCLSVPEMVGWVSRSQKITVRGMNRAGEKIEIEASDILARAFQHEIDHLDGILFPDIAIKMQRESE</sequence>
<reference evidence="4 5" key="1">
    <citation type="submission" date="2015-03" db="EMBL/GenBank/DDBJ databases">
        <authorList>
            <person name="Murphy D."/>
        </authorList>
    </citation>
    <scope>NUCLEOTIDE SEQUENCE [LARGE SCALE GENOMIC DNA]</scope>
    <source>
        <strain evidence="4 5">OL-4</strain>
    </source>
</reference>
<dbReference type="EC" id="3.5.1.88" evidence="3"/>
<dbReference type="PRINTS" id="PR01576">
    <property type="entry name" value="PDEFORMYLASE"/>
</dbReference>
<gene>
    <name evidence="3" type="primary">def</name>
    <name evidence="4" type="ORF">1840</name>
</gene>
<dbReference type="CDD" id="cd00487">
    <property type="entry name" value="Pep_deformylase"/>
    <property type="match status" value="1"/>
</dbReference>
<comment type="function">
    <text evidence="3">Removes the formyl group from the N-terminal Met of newly synthesized proteins. Requires at least a dipeptide for an efficient rate of reaction. N-terminal L-methionine is a prerequisite for activity but the enzyme has broad specificity at other positions.</text>
</comment>
<feature type="binding site" evidence="3">
    <location>
        <position position="130"/>
    </location>
    <ligand>
        <name>Fe cation</name>
        <dbReference type="ChEBI" id="CHEBI:24875"/>
    </ligand>
</feature>
<dbReference type="Proteomes" id="UP000045545">
    <property type="component" value="Unassembled WGS sequence"/>
</dbReference>
<dbReference type="InterPro" id="IPR023635">
    <property type="entry name" value="Peptide_deformylase"/>
</dbReference>
<feature type="binding site" evidence="3">
    <location>
        <position position="88"/>
    </location>
    <ligand>
        <name>Fe cation</name>
        <dbReference type="ChEBI" id="CHEBI:24875"/>
    </ligand>
</feature>
<dbReference type="NCBIfam" id="NF001159">
    <property type="entry name" value="PRK00150.1-3"/>
    <property type="match status" value="1"/>
</dbReference>
<dbReference type="OrthoDB" id="9784988at2"/>
<dbReference type="Pfam" id="PF01327">
    <property type="entry name" value="Pep_deformylase"/>
    <property type="match status" value="1"/>
</dbReference>
<dbReference type="STRING" id="690567.1840"/>
<dbReference type="GO" id="GO:0042586">
    <property type="term" value="F:peptide deformylase activity"/>
    <property type="evidence" value="ECO:0007669"/>
    <property type="project" value="UniProtKB-UniRule"/>
</dbReference>
<dbReference type="PANTHER" id="PTHR10458">
    <property type="entry name" value="PEPTIDE DEFORMYLASE"/>
    <property type="match status" value="1"/>
</dbReference>
<protein>
    <recommendedName>
        <fullName evidence="3">Peptide deformylase</fullName>
        <shortName evidence="3">PDF</shortName>
        <ecNumber evidence="3">3.5.1.88</ecNumber>
    </recommendedName>
    <alternativeName>
        <fullName evidence="3">Polypeptide deformylase</fullName>
    </alternativeName>
</protein>
<dbReference type="SUPFAM" id="SSF56420">
    <property type="entry name" value="Peptide deformylase"/>
    <property type="match status" value="1"/>
</dbReference>
<keyword evidence="3" id="KW-0648">Protein biosynthesis</keyword>
<dbReference type="RefSeq" id="WP_046497998.1">
    <property type="nucleotide sequence ID" value="NZ_CGIH01000029.1"/>
</dbReference>
<comment type="cofactor">
    <cofactor evidence="3">
        <name>Fe(2+)</name>
        <dbReference type="ChEBI" id="CHEBI:29033"/>
    </cofactor>
    <text evidence="3">Binds 1 Fe(2+) ion.</text>
</comment>
<dbReference type="EMBL" id="CGIH01000029">
    <property type="protein sequence ID" value="CFX77179.1"/>
    <property type="molecule type" value="Genomic_DNA"/>
</dbReference>
<evidence type="ECO:0000313" key="4">
    <source>
        <dbReference type="EMBL" id="CFX77179.1"/>
    </source>
</evidence>
<evidence type="ECO:0000256" key="2">
    <source>
        <dbReference type="ARBA" id="ARBA00023004"/>
    </source>
</evidence>